<evidence type="ECO:0000313" key="2">
    <source>
        <dbReference type="EMBL" id="KAJ1163227.1"/>
    </source>
</evidence>
<protein>
    <submittedName>
        <fullName evidence="2">Uncharacterized protein</fullName>
    </submittedName>
</protein>
<keyword evidence="3" id="KW-1185">Reference proteome</keyword>
<feature type="region of interest" description="Disordered" evidence="1">
    <location>
        <begin position="1"/>
        <end position="25"/>
    </location>
</feature>
<gene>
    <name evidence="2" type="ORF">NDU88_003690</name>
</gene>
<evidence type="ECO:0000313" key="3">
    <source>
        <dbReference type="Proteomes" id="UP001066276"/>
    </source>
</evidence>
<comment type="caution">
    <text evidence="2">The sequence shown here is derived from an EMBL/GenBank/DDBJ whole genome shotgun (WGS) entry which is preliminary data.</text>
</comment>
<dbReference type="Proteomes" id="UP001066276">
    <property type="component" value="Chromosome 4_2"/>
</dbReference>
<organism evidence="2 3">
    <name type="scientific">Pleurodeles waltl</name>
    <name type="common">Iberian ribbed newt</name>
    <dbReference type="NCBI Taxonomy" id="8319"/>
    <lineage>
        <taxon>Eukaryota</taxon>
        <taxon>Metazoa</taxon>
        <taxon>Chordata</taxon>
        <taxon>Craniata</taxon>
        <taxon>Vertebrata</taxon>
        <taxon>Euteleostomi</taxon>
        <taxon>Amphibia</taxon>
        <taxon>Batrachia</taxon>
        <taxon>Caudata</taxon>
        <taxon>Salamandroidea</taxon>
        <taxon>Salamandridae</taxon>
        <taxon>Pleurodelinae</taxon>
        <taxon>Pleurodeles</taxon>
    </lineage>
</organism>
<evidence type="ECO:0000256" key="1">
    <source>
        <dbReference type="SAM" id="MobiDB-lite"/>
    </source>
</evidence>
<dbReference type="AlphaFoldDB" id="A0AAV7SGM7"/>
<proteinExistence type="predicted"/>
<sequence>MPYADTLAETDMDRYRTDKPGATGSETLELVAPGEHRNSPDASLVVPLAEHSQRFNDILSAVLDIKTTLEPKIDTLRIDMGHLREDHK</sequence>
<name>A0AAV7SGM7_PLEWA</name>
<accession>A0AAV7SGM7</accession>
<reference evidence="2" key="1">
    <citation type="journal article" date="2022" name="bioRxiv">
        <title>Sequencing and chromosome-scale assembly of the giantPleurodeles waltlgenome.</title>
        <authorList>
            <person name="Brown T."/>
            <person name="Elewa A."/>
            <person name="Iarovenko S."/>
            <person name="Subramanian E."/>
            <person name="Araus A.J."/>
            <person name="Petzold A."/>
            <person name="Susuki M."/>
            <person name="Suzuki K.-i.T."/>
            <person name="Hayashi T."/>
            <person name="Toyoda A."/>
            <person name="Oliveira C."/>
            <person name="Osipova E."/>
            <person name="Leigh N.D."/>
            <person name="Simon A."/>
            <person name="Yun M.H."/>
        </authorList>
    </citation>
    <scope>NUCLEOTIDE SEQUENCE</scope>
    <source>
        <strain evidence="2">20211129_DDA</strain>
        <tissue evidence="2">Liver</tissue>
    </source>
</reference>
<dbReference type="EMBL" id="JANPWB010000008">
    <property type="protein sequence ID" value="KAJ1163227.1"/>
    <property type="molecule type" value="Genomic_DNA"/>
</dbReference>